<evidence type="ECO:0000256" key="7">
    <source>
        <dbReference type="ARBA" id="ARBA00029829"/>
    </source>
</evidence>
<evidence type="ECO:0000256" key="3">
    <source>
        <dbReference type="ARBA" id="ARBA00022475"/>
    </source>
</evidence>
<feature type="transmembrane region" description="Helical" evidence="9">
    <location>
        <begin position="83"/>
        <end position="102"/>
    </location>
</feature>
<accession>A0A5D0RPH9</accession>
<evidence type="ECO:0000256" key="5">
    <source>
        <dbReference type="ARBA" id="ARBA00022989"/>
    </source>
</evidence>
<comment type="caution">
    <text evidence="11">The sequence shown here is derived from an EMBL/GenBank/DDBJ whole genome shotgun (WGS) entry which is preliminary data.</text>
</comment>
<evidence type="ECO:0000313" key="12">
    <source>
        <dbReference type="Proteomes" id="UP000322080"/>
    </source>
</evidence>
<proteinExistence type="predicted"/>
<evidence type="ECO:0000259" key="10">
    <source>
        <dbReference type="Pfam" id="PF10099"/>
    </source>
</evidence>
<evidence type="ECO:0000313" key="11">
    <source>
        <dbReference type="EMBL" id="TYB82896.1"/>
    </source>
</evidence>
<dbReference type="InterPro" id="IPR018764">
    <property type="entry name" value="RskA_C"/>
</dbReference>
<evidence type="ECO:0000256" key="1">
    <source>
        <dbReference type="ARBA" id="ARBA00004167"/>
    </source>
</evidence>
<dbReference type="GO" id="GO:0006417">
    <property type="term" value="P:regulation of translation"/>
    <property type="evidence" value="ECO:0007669"/>
    <property type="project" value="TreeGrafter"/>
</dbReference>
<evidence type="ECO:0000256" key="6">
    <source>
        <dbReference type="ARBA" id="ARBA00023136"/>
    </source>
</evidence>
<gene>
    <name evidence="11" type="ORF">FVF75_01550</name>
</gene>
<keyword evidence="12" id="KW-1185">Reference proteome</keyword>
<organism evidence="11 12">
    <name type="scientific">Maritimibacter fusiformis</name>
    <dbReference type="NCBI Taxonomy" id="2603819"/>
    <lineage>
        <taxon>Bacteria</taxon>
        <taxon>Pseudomonadati</taxon>
        <taxon>Pseudomonadota</taxon>
        <taxon>Alphaproteobacteria</taxon>
        <taxon>Rhodobacterales</taxon>
        <taxon>Roseobacteraceae</taxon>
        <taxon>Maritimibacter</taxon>
    </lineage>
</organism>
<dbReference type="PANTHER" id="PTHR37461:SF1">
    <property type="entry name" value="ANTI-SIGMA-K FACTOR RSKA"/>
    <property type="match status" value="1"/>
</dbReference>
<evidence type="ECO:0000256" key="9">
    <source>
        <dbReference type="SAM" id="Phobius"/>
    </source>
</evidence>
<dbReference type="Gene3D" id="1.10.10.1320">
    <property type="entry name" value="Anti-sigma factor, zinc-finger domain"/>
    <property type="match status" value="1"/>
</dbReference>
<feature type="domain" description="Anti-sigma K factor RskA C-terminal" evidence="10">
    <location>
        <begin position="90"/>
        <end position="217"/>
    </location>
</feature>
<evidence type="ECO:0000256" key="2">
    <source>
        <dbReference type="ARBA" id="ARBA00004236"/>
    </source>
</evidence>
<dbReference type="InterPro" id="IPR051474">
    <property type="entry name" value="Anti-sigma-K/W_factor"/>
</dbReference>
<comment type="subcellular location">
    <subcellularLocation>
        <location evidence="2">Cell membrane</location>
    </subcellularLocation>
    <subcellularLocation>
        <location evidence="1">Membrane</location>
        <topology evidence="1">Single-pass membrane protein</topology>
    </subcellularLocation>
</comment>
<name>A0A5D0RPH9_9RHOB</name>
<dbReference type="InterPro" id="IPR041916">
    <property type="entry name" value="Anti_sigma_zinc_sf"/>
</dbReference>
<reference evidence="11 12" key="1">
    <citation type="submission" date="2019-08" db="EMBL/GenBank/DDBJ databases">
        <title>Identification of a novel species of the genus Boseongicola.</title>
        <authorList>
            <person name="Zhang X.-Q."/>
        </authorList>
    </citation>
    <scope>NUCLEOTIDE SEQUENCE [LARGE SCALE GENOMIC DNA]</scope>
    <source>
        <strain evidence="11 12">HY14</strain>
    </source>
</reference>
<dbReference type="Pfam" id="PF10099">
    <property type="entry name" value="RskA_C"/>
    <property type="match status" value="1"/>
</dbReference>
<dbReference type="EMBL" id="VSIY01000003">
    <property type="protein sequence ID" value="TYB82896.1"/>
    <property type="molecule type" value="Genomic_DNA"/>
</dbReference>
<keyword evidence="6 9" id="KW-0472">Membrane</keyword>
<dbReference type="GO" id="GO:0016989">
    <property type="term" value="F:sigma factor antagonist activity"/>
    <property type="evidence" value="ECO:0007669"/>
    <property type="project" value="TreeGrafter"/>
</dbReference>
<dbReference type="Proteomes" id="UP000322080">
    <property type="component" value="Unassembled WGS sequence"/>
</dbReference>
<keyword evidence="3" id="KW-1003">Cell membrane</keyword>
<evidence type="ECO:0000256" key="4">
    <source>
        <dbReference type="ARBA" id="ARBA00022692"/>
    </source>
</evidence>
<keyword evidence="4 9" id="KW-0812">Transmembrane</keyword>
<evidence type="ECO:0000256" key="8">
    <source>
        <dbReference type="ARBA" id="ARBA00030803"/>
    </source>
</evidence>
<dbReference type="GO" id="GO:0005886">
    <property type="term" value="C:plasma membrane"/>
    <property type="evidence" value="ECO:0007669"/>
    <property type="project" value="UniProtKB-SubCell"/>
</dbReference>
<sequence length="226" mass="23306">MSATDLPDDDRALAGEYVLGLLAPDEARAFAARLADDPALAAEVARWQEDFAPLAGEAAPVMPPARVWRATSARLFGARRRGWLTWGLPLAAAALAIALMLAPDLFSRGPTAPVDPAFRAEIAAEDGSLALAAAYDADTGALYLERRGGSPAPGRAHELWLISGDALPVSLGVLPTDRTALSLTLDPELRRDLEGATLAVSDEPLGGSPTGLPTGAVLAAGTLTPA</sequence>
<protein>
    <recommendedName>
        <fullName evidence="8">Regulator of SigK</fullName>
    </recommendedName>
    <alternativeName>
        <fullName evidence="7">Sigma-K anti-sigma factor RskA</fullName>
    </alternativeName>
</protein>
<dbReference type="AlphaFoldDB" id="A0A5D0RPH9"/>
<keyword evidence="5 9" id="KW-1133">Transmembrane helix</keyword>
<dbReference type="RefSeq" id="WP_148375986.1">
    <property type="nucleotide sequence ID" value="NZ_VSIY01000003.1"/>
</dbReference>
<dbReference type="PANTHER" id="PTHR37461">
    <property type="entry name" value="ANTI-SIGMA-K FACTOR RSKA"/>
    <property type="match status" value="1"/>
</dbReference>